<accession>A0ABS6T2E4</accession>
<keyword evidence="2" id="KW-1185">Reference proteome</keyword>
<protein>
    <submittedName>
        <fullName evidence="1">Uncharacterized protein</fullName>
    </submittedName>
</protein>
<dbReference type="Proteomes" id="UP000756530">
    <property type="component" value="Unassembled WGS sequence"/>
</dbReference>
<dbReference type="EMBL" id="JAHUZE010000002">
    <property type="protein sequence ID" value="MBV7379370.1"/>
    <property type="molecule type" value="Genomic_DNA"/>
</dbReference>
<evidence type="ECO:0000313" key="1">
    <source>
        <dbReference type="EMBL" id="MBV7379370.1"/>
    </source>
</evidence>
<name>A0ABS6T2E4_9RHOB</name>
<dbReference type="RefSeq" id="WP_218392505.1">
    <property type="nucleotide sequence ID" value="NZ_JAHUZE010000002.1"/>
</dbReference>
<proteinExistence type="predicted"/>
<gene>
    <name evidence="1" type="ORF">KJP28_10565</name>
</gene>
<organism evidence="1 2">
    <name type="scientific">Maritimibacter dapengensis</name>
    <dbReference type="NCBI Taxonomy" id="2836868"/>
    <lineage>
        <taxon>Bacteria</taxon>
        <taxon>Pseudomonadati</taxon>
        <taxon>Pseudomonadota</taxon>
        <taxon>Alphaproteobacteria</taxon>
        <taxon>Rhodobacterales</taxon>
        <taxon>Roseobacteraceae</taxon>
        <taxon>Maritimibacter</taxon>
    </lineage>
</organism>
<comment type="caution">
    <text evidence="1">The sequence shown here is derived from an EMBL/GenBank/DDBJ whole genome shotgun (WGS) entry which is preliminary data.</text>
</comment>
<evidence type="ECO:0000313" key="2">
    <source>
        <dbReference type="Proteomes" id="UP000756530"/>
    </source>
</evidence>
<reference evidence="1 2" key="1">
    <citation type="submission" date="2021-05" db="EMBL/GenBank/DDBJ databases">
        <title>Culturable bacteria isolated from Daya Bay.</title>
        <authorList>
            <person name="Zheng W."/>
            <person name="Yu S."/>
            <person name="Huang Y."/>
        </authorList>
    </citation>
    <scope>NUCLEOTIDE SEQUENCE [LARGE SCALE GENOMIC DNA]</scope>
    <source>
        <strain evidence="1 2">DP4N28-5</strain>
    </source>
</reference>
<sequence>MEIRDFTGSFLVDGQETDRMELRVLITQGGGETFGSGSFRVPTAMIGLESSGPVTFRCTGGEEITMTVREFDMTHGLAYFLTLGEVPDVRESKRA</sequence>